<dbReference type="Proteomes" id="UP000053881">
    <property type="component" value="Unassembled WGS sequence"/>
</dbReference>
<dbReference type="Pfam" id="PF06207">
    <property type="entry name" value="DUF1002"/>
    <property type="match status" value="1"/>
</dbReference>
<dbReference type="OrthoDB" id="9810153at2"/>
<sequence length="304" mass="34135">MKFKMRKFLILLLTLGCLFYIASPVLAANDDDNEVIDEKLGLPIVVYGETLSDSQKEEVRKILNVKNPDNVEEIIVTADDLARLIDGNPNSRMFSSAKITLQDKGKGLVIKRVTPENITEVTEEMYANAMLTAGVENAIVEVASPVKVTGHSALVGIYKAYESRGQTLDKGRMEVANEELDIATELADKEGLNDEKVGELLTEIKKQIAEQNPVTREEVEQIVEEQLSKMEIQLSPEDRQLLIDLFEKMRSLDIDFGNVKQQLEDISKDIKDKLQDVVGDEGFWDSVSNFFKNLFESIANFFKG</sequence>
<name>A0A0Q9YIZ3_9BACI</name>
<dbReference type="AlphaFoldDB" id="A0A0Q9YIZ3"/>
<proteinExistence type="predicted"/>
<evidence type="ECO:0000256" key="1">
    <source>
        <dbReference type="SAM" id="SignalP"/>
    </source>
</evidence>
<keyword evidence="5" id="KW-1185">Reference proteome</keyword>
<evidence type="ECO:0000313" key="3">
    <source>
        <dbReference type="EMBL" id="OAK67459.1"/>
    </source>
</evidence>
<evidence type="ECO:0000313" key="5">
    <source>
        <dbReference type="Proteomes" id="UP000077881"/>
    </source>
</evidence>
<protein>
    <recommendedName>
        <fullName evidence="6">DUF1002 domain-containing protein</fullName>
    </recommendedName>
</protein>
<keyword evidence="1" id="KW-0732">Signal</keyword>
<reference evidence="3 5" key="1">
    <citation type="submission" date="2015-05" db="EMBL/GenBank/DDBJ databases">
        <title>Comparison of genome.</title>
        <authorList>
            <person name="Zheng Z."/>
            <person name="Sun M."/>
        </authorList>
    </citation>
    <scope>NUCLEOTIDE SEQUENCE [LARGE SCALE GENOMIC DNA]</scope>
    <source>
        <strain evidence="3 5">G25-74</strain>
    </source>
</reference>
<accession>A0A0Q9YIZ3</accession>
<gene>
    <name evidence="3" type="ORF">ABB05_20200</name>
    <name evidence="2" type="ORF">ACA29_04875</name>
</gene>
<evidence type="ECO:0008006" key="6">
    <source>
        <dbReference type="Google" id="ProtNLM"/>
    </source>
</evidence>
<reference evidence="2 4" key="2">
    <citation type="submission" date="2015-06" db="EMBL/GenBank/DDBJ databases">
        <title>Genome sequencing project of Bacillus galactosidilyticus PL133.</title>
        <authorList>
            <person name="Gaiero J."/>
            <person name="Nicol R."/>
            <person name="Habash M."/>
        </authorList>
    </citation>
    <scope>NUCLEOTIDE SEQUENCE [LARGE SCALE GENOMIC DNA]</scope>
    <source>
        <strain evidence="2 4">PL133</strain>
    </source>
</reference>
<dbReference type="EMBL" id="LGPB01000039">
    <property type="protein sequence ID" value="KRG16243.1"/>
    <property type="molecule type" value="Genomic_DNA"/>
</dbReference>
<feature type="chain" id="PRO_5014238590" description="DUF1002 domain-containing protein" evidence="1">
    <location>
        <begin position="28"/>
        <end position="304"/>
    </location>
</feature>
<dbReference type="PATRIC" id="fig|217031.4.peg.1639"/>
<dbReference type="InterPro" id="IPR009343">
    <property type="entry name" value="DUF1002"/>
</dbReference>
<comment type="caution">
    <text evidence="2">The sequence shown here is derived from an EMBL/GenBank/DDBJ whole genome shotgun (WGS) entry which is preliminary data.</text>
</comment>
<dbReference type="STRING" id="217031.ABB05_20200"/>
<dbReference type="RefSeq" id="WP_057985706.1">
    <property type="nucleotide sequence ID" value="NZ_LDJR01000060.1"/>
</dbReference>
<feature type="signal peptide" evidence="1">
    <location>
        <begin position="1"/>
        <end position="27"/>
    </location>
</feature>
<dbReference type="Proteomes" id="UP000077881">
    <property type="component" value="Unassembled WGS sequence"/>
</dbReference>
<evidence type="ECO:0000313" key="2">
    <source>
        <dbReference type="EMBL" id="KRG16243.1"/>
    </source>
</evidence>
<organism evidence="2 4">
    <name type="scientific">Lederbergia galactosidilytica</name>
    <dbReference type="NCBI Taxonomy" id="217031"/>
    <lineage>
        <taxon>Bacteria</taxon>
        <taxon>Bacillati</taxon>
        <taxon>Bacillota</taxon>
        <taxon>Bacilli</taxon>
        <taxon>Bacillales</taxon>
        <taxon>Bacillaceae</taxon>
        <taxon>Lederbergia</taxon>
    </lineage>
</organism>
<dbReference type="EMBL" id="LDJR01000060">
    <property type="protein sequence ID" value="OAK67459.1"/>
    <property type="molecule type" value="Genomic_DNA"/>
</dbReference>
<evidence type="ECO:0000313" key="4">
    <source>
        <dbReference type="Proteomes" id="UP000053881"/>
    </source>
</evidence>